<dbReference type="PANTHER" id="PTHR11133:SF23">
    <property type="entry name" value="SACCHAROPINE DEHYDROGENASE [NAD(+), L-LYSINE-FORMING]"/>
    <property type="match status" value="1"/>
</dbReference>
<dbReference type="EMBL" id="GL832956">
    <property type="protein sequence ID" value="EGD75978.1"/>
    <property type="molecule type" value="Genomic_DNA"/>
</dbReference>
<proteinExistence type="inferred from homology"/>
<evidence type="ECO:0000256" key="10">
    <source>
        <dbReference type="ARBA" id="ARBA00033228"/>
    </source>
</evidence>
<dbReference type="GeneID" id="16078749"/>
<dbReference type="InterPro" id="IPR051168">
    <property type="entry name" value="AASS"/>
</dbReference>
<comment type="subunit">
    <text evidence="3">Monomer.</text>
</comment>
<feature type="domain" description="Alanine dehydrogenase/pyridine nucleotide transhydrogenase NAD(H)-binding" evidence="15">
    <location>
        <begin position="178"/>
        <end position="323"/>
    </location>
</feature>
<evidence type="ECO:0000259" key="16">
    <source>
        <dbReference type="SMART" id="SM01003"/>
    </source>
</evidence>
<dbReference type="UniPathway" id="UPA00033">
    <property type="reaction ID" value="UER00034"/>
</dbReference>
<dbReference type="OrthoDB" id="265306at2759"/>
<accession>F2TX69</accession>
<dbReference type="GO" id="GO:0019878">
    <property type="term" value="P:lysine biosynthetic process via aminoadipic acid"/>
    <property type="evidence" value="ECO:0007669"/>
    <property type="project" value="UniProtKB-UniPathway"/>
</dbReference>
<evidence type="ECO:0000256" key="1">
    <source>
        <dbReference type="ARBA" id="ARBA00004884"/>
    </source>
</evidence>
<dbReference type="Proteomes" id="UP000007799">
    <property type="component" value="Unassembled WGS sequence"/>
</dbReference>
<feature type="active site" description="Proton donor" evidence="12">
    <location>
        <position position="99"/>
    </location>
</feature>
<comment type="catalytic activity">
    <reaction evidence="11">
        <text>L-saccharopine + NAD(+) + H2O = L-lysine + 2-oxoglutarate + NADH + H(+)</text>
        <dbReference type="Rhea" id="RHEA:12440"/>
        <dbReference type="ChEBI" id="CHEBI:15377"/>
        <dbReference type="ChEBI" id="CHEBI:15378"/>
        <dbReference type="ChEBI" id="CHEBI:16810"/>
        <dbReference type="ChEBI" id="CHEBI:32551"/>
        <dbReference type="ChEBI" id="CHEBI:57540"/>
        <dbReference type="ChEBI" id="CHEBI:57945"/>
        <dbReference type="ChEBI" id="CHEBI:57951"/>
        <dbReference type="EC" id="1.5.1.7"/>
    </reaction>
</comment>
<feature type="binding site" evidence="13">
    <location>
        <position position="254"/>
    </location>
    <ligand>
        <name>NAD(+)</name>
        <dbReference type="ChEBI" id="CHEBI:57540"/>
    </ligand>
</feature>
<sequence length="373" mass="40859">MAGPHLWLRAEVKPSEHRTALTPEACKELIGLGFKISVESSTDPSTKRCYTDEDYKAAGCEIVETGSWPTAPKDAYIVGLKELPEDTSPLEHTHIYFGHCYKGQGGWKELLARFRAGGGKLLDLEFLTDATGPPPRSAFGYMAGYTGAFVGLDVWCHRQLKTEGAYPSIDAYPNEEVLFKYIKPRIQDATAGAGGAPRVLVMGALGRCGRGACDFLVNAGIPEANILRWDLEETKKGGPFPELLDVDIFVNCIYLAKPIPPFITREMLDQDSRRLSVVVDVSCDTTNPHNPIPFADKNTTFTEPTFQITPSGGAVVDVVTIDHLPTLLPKESSDRFAADLLPTIKGLAQQEGHPVWGRALELFHKKMEEAQTA</sequence>
<dbReference type="SMART" id="SM01002">
    <property type="entry name" value="AlaDh_PNT_C"/>
    <property type="match status" value="1"/>
</dbReference>
<feature type="binding site" evidence="13">
    <location>
        <begin position="206"/>
        <end position="207"/>
    </location>
    <ligand>
        <name>NAD(+)</name>
        <dbReference type="ChEBI" id="CHEBI:57540"/>
    </ligand>
</feature>
<keyword evidence="18" id="KW-1185">Reference proteome</keyword>
<feature type="active site" description="Proton acceptor" evidence="12">
    <location>
        <position position="81"/>
    </location>
</feature>
<evidence type="ECO:0000256" key="4">
    <source>
        <dbReference type="ARBA" id="ARBA00012847"/>
    </source>
</evidence>
<dbReference type="InterPro" id="IPR036291">
    <property type="entry name" value="NAD(P)-bd_dom_sf"/>
</dbReference>
<evidence type="ECO:0000256" key="11">
    <source>
        <dbReference type="ARBA" id="ARBA00047860"/>
    </source>
</evidence>
<dbReference type="EC" id="1.5.1.7" evidence="4"/>
<dbReference type="SUPFAM" id="SSF51735">
    <property type="entry name" value="NAD(P)-binding Rossmann-fold domains"/>
    <property type="match status" value="1"/>
</dbReference>
<keyword evidence="8 13" id="KW-0520">NAD</keyword>
<dbReference type="KEGG" id="sre:PTSG_00686"/>
<dbReference type="CDD" id="cd12188">
    <property type="entry name" value="SDH"/>
    <property type="match status" value="1"/>
</dbReference>
<keyword evidence="7" id="KW-0560">Oxidoreductase</keyword>
<keyword evidence="9" id="KW-1015">Disulfide bond</keyword>
<evidence type="ECO:0000256" key="8">
    <source>
        <dbReference type="ARBA" id="ARBA00023027"/>
    </source>
</evidence>
<dbReference type="InterPro" id="IPR007886">
    <property type="entry name" value="AlaDH/PNT_N"/>
</dbReference>
<dbReference type="SMART" id="SM01003">
    <property type="entry name" value="AlaDh_PNT_N"/>
    <property type="match status" value="1"/>
</dbReference>
<dbReference type="InterPro" id="IPR027281">
    <property type="entry name" value="Lys1"/>
</dbReference>
<evidence type="ECO:0000256" key="12">
    <source>
        <dbReference type="PIRSR" id="PIRSR018250-1"/>
    </source>
</evidence>
<dbReference type="PIRSF" id="PIRSF018250">
    <property type="entry name" value="Saccharopine_DH_Lys"/>
    <property type="match status" value="1"/>
</dbReference>
<gene>
    <name evidence="17" type="ORF">PTSG_00686</name>
</gene>
<reference evidence="17" key="1">
    <citation type="submission" date="2009-08" db="EMBL/GenBank/DDBJ databases">
        <title>Annotation of Salpingoeca rosetta.</title>
        <authorList>
            <consortium name="The Broad Institute Genome Sequencing Platform"/>
            <person name="Russ C."/>
            <person name="Cuomo C."/>
            <person name="Burger G."/>
            <person name="Gray M.W."/>
            <person name="Holland P.W.H."/>
            <person name="King N."/>
            <person name="Lang F.B.F."/>
            <person name="Roger A.J."/>
            <person name="Ruiz-Trillo I."/>
            <person name="Young S.K."/>
            <person name="Zeng Q."/>
            <person name="Gargeya S."/>
            <person name="Alvarado L."/>
            <person name="Berlin A."/>
            <person name="Chapman S.B."/>
            <person name="Chen Z."/>
            <person name="Freedman E."/>
            <person name="Gellesch M."/>
            <person name="Goldberg J."/>
            <person name="Griggs A."/>
            <person name="Gujja S."/>
            <person name="Heilman E."/>
            <person name="Heiman D."/>
            <person name="Howarth C."/>
            <person name="Mehta T."/>
            <person name="Neiman D."/>
            <person name="Pearson M."/>
            <person name="Roberts A."/>
            <person name="Saif S."/>
            <person name="Shea T."/>
            <person name="Shenoy N."/>
            <person name="Sisk P."/>
            <person name="Stolte C."/>
            <person name="Sykes S."/>
            <person name="White J."/>
            <person name="Yandava C."/>
            <person name="Haas B."/>
            <person name="Nusbaum C."/>
            <person name="Birren B."/>
        </authorList>
    </citation>
    <scope>NUCLEOTIDE SEQUENCE [LARGE SCALE GENOMIC DNA]</scope>
    <source>
        <strain evidence="17">ATCC 50818</strain>
    </source>
</reference>
<feature type="domain" description="Alanine dehydrogenase/pyridine nucleotide transhydrogenase N-terminal" evidence="16">
    <location>
        <begin position="7"/>
        <end position="146"/>
    </location>
</feature>
<dbReference type="InterPro" id="IPR007698">
    <property type="entry name" value="AlaDH/PNT_NAD(H)-bd"/>
</dbReference>
<evidence type="ECO:0000256" key="14">
    <source>
        <dbReference type="PIRSR" id="PIRSR018250-4"/>
    </source>
</evidence>
<evidence type="ECO:0000256" key="9">
    <source>
        <dbReference type="ARBA" id="ARBA00023157"/>
    </source>
</evidence>
<evidence type="ECO:0000256" key="7">
    <source>
        <dbReference type="ARBA" id="ARBA00023002"/>
    </source>
</evidence>
<comment type="pathway">
    <text evidence="1">Amino-acid biosynthesis; L-lysine biosynthesis via AAA pathway; L-lysine from L-alpha-aminoadipate (fungal route): step 3/3.</text>
</comment>
<evidence type="ECO:0000313" key="18">
    <source>
        <dbReference type="Proteomes" id="UP000007799"/>
    </source>
</evidence>
<feature type="binding site" evidence="13">
    <location>
        <position position="230"/>
    </location>
    <ligand>
        <name>NAD(+)</name>
        <dbReference type="ChEBI" id="CHEBI:57540"/>
    </ligand>
</feature>
<feature type="disulfide bond" evidence="14">
    <location>
        <begin position="208"/>
        <end position="252"/>
    </location>
</feature>
<dbReference type="GO" id="GO:0004754">
    <property type="term" value="F:saccharopine dehydrogenase (NAD+, L-lysine-forming) activity"/>
    <property type="evidence" value="ECO:0007669"/>
    <property type="project" value="UniProtKB-EC"/>
</dbReference>
<evidence type="ECO:0000256" key="3">
    <source>
        <dbReference type="ARBA" id="ARBA00011245"/>
    </source>
</evidence>
<dbReference type="AlphaFoldDB" id="F2TX69"/>
<dbReference type="GO" id="GO:0005737">
    <property type="term" value="C:cytoplasm"/>
    <property type="evidence" value="ECO:0007669"/>
    <property type="project" value="TreeGrafter"/>
</dbReference>
<feature type="binding site" evidence="13">
    <location>
        <position position="281"/>
    </location>
    <ligand>
        <name>NAD(+)</name>
        <dbReference type="ChEBI" id="CHEBI:57540"/>
    </ligand>
</feature>
<keyword evidence="6" id="KW-0028">Amino-acid biosynthesis</keyword>
<evidence type="ECO:0000256" key="2">
    <source>
        <dbReference type="ARBA" id="ARBA00005689"/>
    </source>
</evidence>
<dbReference type="eggNOG" id="KOG0172">
    <property type="taxonomic scope" value="Eukaryota"/>
</dbReference>
<protein>
    <recommendedName>
        <fullName evidence="5">Saccharopine dehydrogenase [NAD(+), L-lysine-forming]</fullName>
        <ecNumber evidence="4">1.5.1.7</ecNumber>
    </recommendedName>
    <alternativeName>
        <fullName evidence="10">Lysine--2-oxoglutarate reductase</fullName>
    </alternativeName>
</protein>
<organism evidence="18">
    <name type="scientific">Salpingoeca rosetta (strain ATCC 50818 / BSB-021)</name>
    <dbReference type="NCBI Taxonomy" id="946362"/>
    <lineage>
        <taxon>Eukaryota</taxon>
        <taxon>Choanoflagellata</taxon>
        <taxon>Craspedida</taxon>
        <taxon>Salpingoecidae</taxon>
        <taxon>Salpingoeca</taxon>
    </lineage>
</organism>
<comment type="similarity">
    <text evidence="2">Belongs to the AlaDH/PNT family.</text>
</comment>
<dbReference type="Gene3D" id="3.40.50.720">
    <property type="entry name" value="NAD(P)-binding Rossmann-like Domain"/>
    <property type="match status" value="2"/>
</dbReference>
<evidence type="ECO:0000313" key="17">
    <source>
        <dbReference type="EMBL" id="EGD75978.1"/>
    </source>
</evidence>
<dbReference type="STRING" id="946362.F2TX69"/>
<evidence type="ECO:0000256" key="13">
    <source>
        <dbReference type="PIRSR" id="PIRSR018250-3"/>
    </source>
</evidence>
<dbReference type="InParanoid" id="F2TX69"/>
<feature type="binding site" evidence="13">
    <location>
        <begin position="321"/>
        <end position="324"/>
    </location>
    <ligand>
        <name>NAD(+)</name>
        <dbReference type="ChEBI" id="CHEBI:57540"/>
    </ligand>
</feature>
<dbReference type="Pfam" id="PF05222">
    <property type="entry name" value="AlaDh_PNT_N"/>
    <property type="match status" value="1"/>
</dbReference>
<dbReference type="FunFam" id="3.40.50.720:FF:000217">
    <property type="entry name" value="Saccharopine dehydrogenase [NAD(+), L-lysine-forming]"/>
    <property type="match status" value="1"/>
</dbReference>
<dbReference type="RefSeq" id="XP_004998153.1">
    <property type="nucleotide sequence ID" value="XM_004998096.1"/>
</dbReference>
<evidence type="ECO:0000256" key="6">
    <source>
        <dbReference type="ARBA" id="ARBA00022605"/>
    </source>
</evidence>
<evidence type="ECO:0000259" key="15">
    <source>
        <dbReference type="SMART" id="SM01002"/>
    </source>
</evidence>
<evidence type="ECO:0000256" key="5">
    <source>
        <dbReference type="ARBA" id="ARBA00021221"/>
    </source>
</evidence>
<dbReference type="PANTHER" id="PTHR11133">
    <property type="entry name" value="SACCHAROPINE DEHYDROGENASE"/>
    <property type="match status" value="1"/>
</dbReference>
<name>F2TX69_SALR5</name>
<feature type="binding site" evidence="13">
    <location>
        <position position="234"/>
    </location>
    <ligand>
        <name>NAD(+)</name>
        <dbReference type="ChEBI" id="CHEBI:57540"/>
    </ligand>
</feature>
<dbReference type="OMA" id="YFFFSHT"/>
<dbReference type="SUPFAM" id="SSF52283">
    <property type="entry name" value="Formate/glycerate dehydrogenase catalytic domain-like"/>
    <property type="match status" value="1"/>
</dbReference>